<dbReference type="Pfam" id="PF24674">
    <property type="entry name" value="MACPF_SNTX"/>
    <property type="match status" value="1"/>
</dbReference>
<dbReference type="Ensembl" id="ENSVURT00010010548.1">
    <property type="protein sequence ID" value="ENSVURP00010009301.1"/>
    <property type="gene ID" value="ENSVURG00010007208.1"/>
</dbReference>
<dbReference type="GeneTree" id="ENSGT00940000159509"/>
<dbReference type="Proteomes" id="UP000314987">
    <property type="component" value="Unassembled WGS sequence"/>
</dbReference>
<dbReference type="STRING" id="29139.ENSVURP00010009301"/>
<feature type="domain" description="AIG1-type G" evidence="6">
    <location>
        <begin position="732"/>
        <end position="935"/>
    </location>
</feature>
<dbReference type="PROSITE" id="PS50853">
    <property type="entry name" value="FN3"/>
    <property type="match status" value="2"/>
</dbReference>
<evidence type="ECO:0000259" key="5">
    <source>
        <dbReference type="PROSITE" id="PS50853"/>
    </source>
</evidence>
<dbReference type="Pfam" id="PF18078">
    <property type="entry name" value="Thioredoxin_11"/>
    <property type="match status" value="1"/>
</dbReference>
<evidence type="ECO:0000259" key="6">
    <source>
        <dbReference type="PROSITE" id="PS51720"/>
    </source>
</evidence>
<dbReference type="InterPro" id="IPR027417">
    <property type="entry name" value="P-loop_NTPase"/>
</dbReference>
<keyword evidence="2" id="KW-0547">Nucleotide-binding</keyword>
<dbReference type="RefSeq" id="XP_027696775.1">
    <property type="nucleotide sequence ID" value="XM_027840974.1"/>
</dbReference>
<feature type="domain" description="Fibronectin type-III" evidence="5">
    <location>
        <begin position="611"/>
        <end position="714"/>
    </location>
</feature>
<evidence type="ECO:0000256" key="2">
    <source>
        <dbReference type="ARBA" id="ARBA00022741"/>
    </source>
</evidence>
<sequence length="1041" mass="117414">MAGKELPSSMILETAMEIPALGRPLHLGTLYDCRSDTFIPGITLWDRETLERNVTTEEQCKTDFDIITSDSIDEKTKATNISAELKASVLAGLVKIGGSAKYLCDTKTSQQQARVTLKCSMTTQYSHLTMNHLGYQNISYHDVFDNGTATHVVIAVLYGAQAFFVFDQKVSTNENVKDIEGKLKAAVEKIPEVSGKVEGKKKKEHNKKNSTKEFRCKFYGDFVLQTNPVTYEDAVEVYASLPKLLRGHGVSVQVWLYPLEKLNSKAARLVREISISLVWDAQDTLEKLSEYDKRCNDMLEAPGLSVFSAIREKIRQFQELNKQHKQLLQKEIAKVLPEIREGRAGDDELTRILIRESQSPFSTSRLSQFLDQKLQEMKVVNSYLTLLKEVPVMADQNEVDDVVIGSSHRFVLVFALTSLHKEPYLADWKQWLRNPAPFSPDCEQQTYSSWVEGRDTRRKARQLAESFSNFAKANHSTEKTHFIVASVPDQENKGVSIYLYEKGLQVSTNFELPVKPPPPQIGEVTHDCVELTLTSASGKEERITGYQVEYQVVGKEDWTTIPVSGNSEVFKVSGLEPSTEYLFRFAKVCEPGLSESSDVSLAVRTLTLIWPPGKPEAVVVGPQSVTLCWQGPRVAGAGVKIKDYRIEYREESEAVGEEGEGEWHEQRTGNEETYCDIDGLTPQTVYRFRVSAVCDGGRTSENSDKSDPVRTLPTTEEAAISDPDNSGGDSREPELRIVLVGKTGAGKSATGNTILGRREFESKCSGGSLTKVCRKARTRWNGRDIAVVDTPGIFDTNTPEKENLKEIAHFMTLSSPGPHVLLLVLQVGPFTQAEKAAIEGLYKILGAKAVNFLIIVFTRKDDLREQSLGEYLRTIDDSYFKELLEKCKNRCCAFDNNASGGQRHAQVSKLMAIVQKVMQDNGGTHYTNSKYKSVEDLLQKNTEAYQQYYKKQFEKGRQDIILKYEEQMERLKKKMEKLEEGNEQYEKQKEEFEKKKILKDEKNEKLEKLKLTYKKNYKHARGAAENDQSILSRIKHLLLVS</sequence>
<dbReference type="OMA" id="YSTTTHF"/>
<dbReference type="SUPFAM" id="SSF49265">
    <property type="entry name" value="Fibronectin type III"/>
    <property type="match status" value="1"/>
</dbReference>
<dbReference type="PANTHER" id="PTHR31594">
    <property type="entry name" value="AIG1-TYPE G DOMAIN-CONTAINING PROTEIN"/>
    <property type="match status" value="1"/>
</dbReference>
<evidence type="ECO:0000313" key="8">
    <source>
        <dbReference type="Proteomes" id="UP000314987"/>
    </source>
</evidence>
<keyword evidence="3" id="KW-0175">Coiled coil</keyword>
<dbReference type="OrthoDB" id="8954335at2759"/>
<reference evidence="8" key="1">
    <citation type="submission" date="2018-12" db="EMBL/GenBank/DDBJ databases">
        <authorList>
            <person name="Yazar S."/>
        </authorList>
    </citation>
    <scope>NUCLEOTIDE SEQUENCE [LARGE SCALE GENOMIC DNA]</scope>
</reference>
<dbReference type="Gene3D" id="3.40.50.300">
    <property type="entry name" value="P-loop containing nucleotide triphosphate hydrolases"/>
    <property type="match status" value="1"/>
</dbReference>
<dbReference type="AlphaFoldDB" id="A0A4X2KH39"/>
<comment type="similarity">
    <text evidence="1">Belongs to the TRAFAC class TrmE-Era-EngA-EngB-Septin-like GTPase superfamily. AIG1/Toc34/Toc159-like paraseptin GTPase family. IAN subfamily.</text>
</comment>
<dbReference type="FunFam" id="3.40.50.300:FF:000366">
    <property type="entry name" value="GTPase, IMAP family member 2"/>
    <property type="match status" value="1"/>
</dbReference>
<evidence type="ECO:0000256" key="1">
    <source>
        <dbReference type="ARBA" id="ARBA00008535"/>
    </source>
</evidence>
<evidence type="ECO:0000313" key="7">
    <source>
        <dbReference type="Ensembl" id="ENSVURP00010009301.1"/>
    </source>
</evidence>
<dbReference type="InterPro" id="IPR006703">
    <property type="entry name" value="G_AIG1"/>
</dbReference>
<dbReference type="InterPro" id="IPR003961">
    <property type="entry name" value="FN3_dom"/>
</dbReference>
<dbReference type="InterPro" id="IPR052090">
    <property type="entry name" value="Cytolytic_pore-forming_toxin"/>
</dbReference>
<dbReference type="PANTHER" id="PTHR31594:SF16">
    <property type="entry name" value="SI:CH211-281L24.3"/>
    <property type="match status" value="1"/>
</dbReference>
<dbReference type="CDD" id="cd00063">
    <property type="entry name" value="FN3"/>
    <property type="match status" value="2"/>
</dbReference>
<proteinExistence type="inferred from homology"/>
<dbReference type="Pfam" id="PF21109">
    <property type="entry name" value="Stonustoxin_helical"/>
    <property type="match status" value="1"/>
</dbReference>
<dbReference type="Pfam" id="PF04548">
    <property type="entry name" value="AIG1"/>
    <property type="match status" value="1"/>
</dbReference>
<dbReference type="InterPro" id="IPR048997">
    <property type="entry name" value="Stonustoxin-like_helical"/>
</dbReference>
<gene>
    <name evidence="7" type="primary">LOC114027118</name>
</gene>
<accession>A0A4X2KH39</accession>
<organism evidence="7 8">
    <name type="scientific">Vombatus ursinus</name>
    <name type="common">Common wombat</name>
    <dbReference type="NCBI Taxonomy" id="29139"/>
    <lineage>
        <taxon>Eukaryota</taxon>
        <taxon>Metazoa</taxon>
        <taxon>Chordata</taxon>
        <taxon>Craniata</taxon>
        <taxon>Vertebrata</taxon>
        <taxon>Euteleostomi</taxon>
        <taxon>Mammalia</taxon>
        <taxon>Metatheria</taxon>
        <taxon>Diprotodontia</taxon>
        <taxon>Vombatidae</taxon>
        <taxon>Vombatus</taxon>
    </lineage>
</organism>
<dbReference type="PROSITE" id="PS51720">
    <property type="entry name" value="G_AIG1"/>
    <property type="match status" value="1"/>
</dbReference>
<evidence type="ECO:0000256" key="3">
    <source>
        <dbReference type="SAM" id="Coils"/>
    </source>
</evidence>
<dbReference type="GeneID" id="114027118"/>
<feature type="domain" description="Fibronectin type-III" evidence="5">
    <location>
        <begin position="515"/>
        <end position="608"/>
    </location>
</feature>
<feature type="coiled-coil region" evidence="3">
    <location>
        <begin position="961"/>
        <end position="1009"/>
    </location>
</feature>
<feature type="region of interest" description="Disordered" evidence="4">
    <location>
        <begin position="697"/>
        <end position="732"/>
    </location>
</feature>
<protein>
    <submittedName>
        <fullName evidence="7">Uncharacterized protein</fullName>
    </submittedName>
</protein>
<reference evidence="7" key="3">
    <citation type="submission" date="2025-09" db="UniProtKB">
        <authorList>
            <consortium name="Ensembl"/>
        </authorList>
    </citation>
    <scope>IDENTIFICATION</scope>
</reference>
<reference evidence="7" key="2">
    <citation type="submission" date="2025-08" db="UniProtKB">
        <authorList>
            <consortium name="Ensembl"/>
        </authorList>
    </citation>
    <scope>IDENTIFICATION</scope>
</reference>
<evidence type="ECO:0000256" key="4">
    <source>
        <dbReference type="SAM" id="MobiDB-lite"/>
    </source>
</evidence>
<dbReference type="InterPro" id="IPR056072">
    <property type="entry name" value="SNTX_MACPF/CDC-like_dom"/>
</dbReference>
<dbReference type="InterPro" id="IPR013783">
    <property type="entry name" value="Ig-like_fold"/>
</dbReference>
<dbReference type="InterPro" id="IPR040581">
    <property type="entry name" value="Thioredoxin_11"/>
</dbReference>
<dbReference type="GO" id="GO:0005525">
    <property type="term" value="F:GTP binding"/>
    <property type="evidence" value="ECO:0007669"/>
    <property type="project" value="InterPro"/>
</dbReference>
<dbReference type="Gene3D" id="2.60.40.10">
    <property type="entry name" value="Immunoglobulins"/>
    <property type="match status" value="2"/>
</dbReference>
<name>A0A4X2KH39_VOMUR</name>
<dbReference type="RefSeq" id="XP_027696774.1">
    <property type="nucleotide sequence ID" value="XM_027840973.1"/>
</dbReference>
<keyword evidence="8" id="KW-1185">Reference proteome</keyword>
<dbReference type="SMART" id="SM00060">
    <property type="entry name" value="FN3"/>
    <property type="match status" value="2"/>
</dbReference>
<dbReference type="CDD" id="cd01852">
    <property type="entry name" value="AIG1"/>
    <property type="match status" value="1"/>
</dbReference>
<dbReference type="InterPro" id="IPR036116">
    <property type="entry name" value="FN3_sf"/>
</dbReference>
<dbReference type="SUPFAM" id="SSF52540">
    <property type="entry name" value="P-loop containing nucleoside triphosphate hydrolases"/>
    <property type="match status" value="1"/>
</dbReference>
<dbReference type="Pfam" id="PF00041">
    <property type="entry name" value="fn3"/>
    <property type="match status" value="2"/>
</dbReference>